<accession>A0AAE2UTB6</accession>
<evidence type="ECO:0000313" key="4">
    <source>
        <dbReference type="Proteomes" id="UP000655037"/>
    </source>
</evidence>
<feature type="domain" description="Integrase catalytic" evidence="2">
    <location>
        <begin position="25"/>
        <end position="89"/>
    </location>
</feature>
<dbReference type="GO" id="GO:0015074">
    <property type="term" value="P:DNA integration"/>
    <property type="evidence" value="ECO:0007669"/>
    <property type="project" value="InterPro"/>
</dbReference>
<dbReference type="InterPro" id="IPR012337">
    <property type="entry name" value="RNaseH-like_sf"/>
</dbReference>
<evidence type="ECO:0000259" key="2">
    <source>
        <dbReference type="Pfam" id="PF13683"/>
    </source>
</evidence>
<protein>
    <submittedName>
        <fullName evidence="3">Transposase</fullName>
    </submittedName>
</protein>
<dbReference type="PANTHER" id="PTHR46889:SF7">
    <property type="entry name" value="TRANSPOSASE FOR INSERTION SEQUENCE ELEMENT IS904"/>
    <property type="match status" value="1"/>
</dbReference>
<dbReference type="Proteomes" id="UP000655037">
    <property type="component" value="Unassembled WGS sequence"/>
</dbReference>
<proteinExistence type="predicted"/>
<dbReference type="InterPro" id="IPR001584">
    <property type="entry name" value="Integrase_cat-core"/>
</dbReference>
<gene>
    <name evidence="3" type="ORF">IEI95_007670</name>
</gene>
<name>A0AAE2UTB6_AGRVI</name>
<comment type="caution">
    <text evidence="3">The sequence shown here is derived from an EMBL/GenBank/DDBJ whole genome shotgun (WGS) entry which is preliminary data.</text>
</comment>
<evidence type="ECO:0000256" key="1">
    <source>
        <dbReference type="SAM" id="MobiDB-lite"/>
    </source>
</evidence>
<dbReference type="EMBL" id="JACXXJ020000003">
    <property type="protein sequence ID" value="MBF2714136.1"/>
    <property type="molecule type" value="Genomic_DNA"/>
</dbReference>
<dbReference type="RefSeq" id="WP_139190133.1">
    <property type="nucleotide sequence ID" value="NZ_JAALXX010000022.1"/>
</dbReference>
<organism evidence="3 4">
    <name type="scientific">Agrobacterium vitis</name>
    <name type="common">Rhizobium vitis</name>
    <dbReference type="NCBI Taxonomy" id="373"/>
    <lineage>
        <taxon>Bacteria</taxon>
        <taxon>Pseudomonadati</taxon>
        <taxon>Pseudomonadota</taxon>
        <taxon>Alphaproteobacteria</taxon>
        <taxon>Hyphomicrobiales</taxon>
        <taxon>Rhizobiaceae</taxon>
        <taxon>Rhizobium/Agrobacterium group</taxon>
        <taxon>Agrobacterium</taxon>
    </lineage>
</organism>
<dbReference type="InterPro" id="IPR050900">
    <property type="entry name" value="Transposase_IS3/IS150/IS904"/>
</dbReference>
<dbReference type="PANTHER" id="PTHR46889">
    <property type="entry name" value="TRANSPOSASE INSF FOR INSERTION SEQUENCE IS3B-RELATED"/>
    <property type="match status" value="1"/>
</dbReference>
<dbReference type="Pfam" id="PF13683">
    <property type="entry name" value="rve_3"/>
    <property type="match status" value="1"/>
</dbReference>
<dbReference type="InterPro" id="IPR036397">
    <property type="entry name" value="RNaseH_sf"/>
</dbReference>
<dbReference type="SUPFAM" id="SSF53098">
    <property type="entry name" value="Ribonuclease H-like"/>
    <property type="match status" value="1"/>
</dbReference>
<evidence type="ECO:0000313" key="3">
    <source>
        <dbReference type="EMBL" id="MBF2714136.1"/>
    </source>
</evidence>
<sequence>MQRPVESAQYASETYRRALDAADLQGSMSAVGNRYHNAQAESFMKTLKVEDLYPAGYETFADVAERLPRFIEDVYNAKRRHSAHGYRPPAEFETQLAQQAA</sequence>
<dbReference type="GO" id="GO:0003676">
    <property type="term" value="F:nucleic acid binding"/>
    <property type="evidence" value="ECO:0007669"/>
    <property type="project" value="InterPro"/>
</dbReference>
<feature type="region of interest" description="Disordered" evidence="1">
    <location>
        <begin position="82"/>
        <end position="101"/>
    </location>
</feature>
<reference evidence="3" key="1">
    <citation type="submission" date="2020-11" db="EMBL/GenBank/DDBJ databases">
        <title>Agrobacterium vitis strain K377 genome.</title>
        <authorList>
            <person name="Xi H."/>
        </authorList>
    </citation>
    <scope>NUCLEOTIDE SEQUENCE</scope>
    <source>
        <strain evidence="3">K377</strain>
    </source>
</reference>
<dbReference type="Gene3D" id="3.30.420.10">
    <property type="entry name" value="Ribonuclease H-like superfamily/Ribonuclease H"/>
    <property type="match status" value="1"/>
</dbReference>
<dbReference type="AlphaFoldDB" id="A0AAE2UTB6"/>